<protein>
    <submittedName>
        <fullName evidence="1">Uncharacterized protein</fullName>
    </submittedName>
</protein>
<reference evidence="1 2" key="1">
    <citation type="submission" date="2017-03" db="EMBL/GenBank/DDBJ databases">
        <title>Pseudomonas azotoformans: Salt tolerant bacteria having multiple plant growth promoting attributes.</title>
        <authorList>
            <person name="Srivastava A.K."/>
            <person name="Sharma A."/>
            <person name="Srivastava A.K."/>
            <person name="Jamali H."/>
            <person name="Yadav J."/>
            <person name="Srivastava R."/>
            <person name="Kashyap P.L."/>
            <person name="Chakdar H."/>
            <person name="Saxena A.K."/>
        </authorList>
    </citation>
    <scope>NUCLEOTIDE SEQUENCE [LARGE SCALE GENOMIC DNA]</scope>
    <source>
        <strain evidence="1 2">SC 14</strain>
    </source>
</reference>
<gene>
    <name evidence="1" type="ORF">B4O85_08670</name>
</gene>
<proteinExistence type="predicted"/>
<dbReference type="AlphaFoldDB" id="A0A4Q0HXR9"/>
<sequence length="150" mass="16107">MILISGAPLNHAGRNSTGIWGVNRQGCRFSRPLADYGHTEPGRGAEWWGKSVLLTFALFKSEPPSGRNPKRPLPQEWICTQSSCVDCQAAIAGKSAPTFRSWGGRWVGVGCQAVTGASSLATGPAPYQNCVDNCGQREHICILCTAHQKP</sequence>
<evidence type="ECO:0000313" key="2">
    <source>
        <dbReference type="Proteomes" id="UP000290481"/>
    </source>
</evidence>
<accession>A0A4Q0HXR9</accession>
<name>A0A4Q0HXR9_PSEAZ</name>
<dbReference type="EMBL" id="MZZJ01000003">
    <property type="protein sequence ID" value="RXE53554.1"/>
    <property type="molecule type" value="Genomic_DNA"/>
</dbReference>
<organism evidence="1 2">
    <name type="scientific">Pseudomonas azotoformans</name>
    <dbReference type="NCBI Taxonomy" id="47878"/>
    <lineage>
        <taxon>Bacteria</taxon>
        <taxon>Pseudomonadati</taxon>
        <taxon>Pseudomonadota</taxon>
        <taxon>Gammaproteobacteria</taxon>
        <taxon>Pseudomonadales</taxon>
        <taxon>Pseudomonadaceae</taxon>
        <taxon>Pseudomonas</taxon>
    </lineage>
</organism>
<dbReference type="Proteomes" id="UP000290481">
    <property type="component" value="Unassembled WGS sequence"/>
</dbReference>
<evidence type="ECO:0000313" key="1">
    <source>
        <dbReference type="EMBL" id="RXE53554.1"/>
    </source>
</evidence>
<comment type="caution">
    <text evidence="1">The sequence shown here is derived from an EMBL/GenBank/DDBJ whole genome shotgun (WGS) entry which is preliminary data.</text>
</comment>